<dbReference type="AlphaFoldDB" id="A0A6A5W4E4"/>
<sequence length="87" mass="10001">MVSLNSKNRALYPLPLHPATPVPSLLPRPNNQVSPSKQQPHIPPPHKRETAPNRQLHNRPLNAAKYLILPNLSNFCGWTYRFGRWFT</sequence>
<keyword evidence="3" id="KW-1185">Reference proteome</keyword>
<feature type="compositionally biased region" description="Polar residues" evidence="1">
    <location>
        <begin position="29"/>
        <end position="39"/>
    </location>
</feature>
<evidence type="ECO:0000256" key="1">
    <source>
        <dbReference type="SAM" id="MobiDB-lite"/>
    </source>
</evidence>
<dbReference type="EMBL" id="ML977674">
    <property type="protein sequence ID" value="KAF1994025.1"/>
    <property type="molecule type" value="Genomic_DNA"/>
</dbReference>
<organism evidence="2 3">
    <name type="scientific">Amniculicola lignicola CBS 123094</name>
    <dbReference type="NCBI Taxonomy" id="1392246"/>
    <lineage>
        <taxon>Eukaryota</taxon>
        <taxon>Fungi</taxon>
        <taxon>Dikarya</taxon>
        <taxon>Ascomycota</taxon>
        <taxon>Pezizomycotina</taxon>
        <taxon>Dothideomycetes</taxon>
        <taxon>Pleosporomycetidae</taxon>
        <taxon>Pleosporales</taxon>
        <taxon>Amniculicolaceae</taxon>
        <taxon>Amniculicola</taxon>
    </lineage>
</organism>
<accession>A0A6A5W4E4</accession>
<gene>
    <name evidence="2" type="ORF">P154DRAFT_41338</name>
</gene>
<proteinExistence type="predicted"/>
<evidence type="ECO:0000313" key="3">
    <source>
        <dbReference type="Proteomes" id="UP000799779"/>
    </source>
</evidence>
<reference evidence="2" key="1">
    <citation type="journal article" date="2020" name="Stud. Mycol.">
        <title>101 Dothideomycetes genomes: a test case for predicting lifestyles and emergence of pathogens.</title>
        <authorList>
            <person name="Haridas S."/>
            <person name="Albert R."/>
            <person name="Binder M."/>
            <person name="Bloem J."/>
            <person name="Labutti K."/>
            <person name="Salamov A."/>
            <person name="Andreopoulos B."/>
            <person name="Baker S."/>
            <person name="Barry K."/>
            <person name="Bills G."/>
            <person name="Bluhm B."/>
            <person name="Cannon C."/>
            <person name="Castanera R."/>
            <person name="Culley D."/>
            <person name="Daum C."/>
            <person name="Ezra D."/>
            <person name="Gonzalez J."/>
            <person name="Henrissat B."/>
            <person name="Kuo A."/>
            <person name="Liang C."/>
            <person name="Lipzen A."/>
            <person name="Lutzoni F."/>
            <person name="Magnuson J."/>
            <person name="Mondo S."/>
            <person name="Nolan M."/>
            <person name="Ohm R."/>
            <person name="Pangilinan J."/>
            <person name="Park H.-J."/>
            <person name="Ramirez L."/>
            <person name="Alfaro M."/>
            <person name="Sun H."/>
            <person name="Tritt A."/>
            <person name="Yoshinaga Y."/>
            <person name="Zwiers L.-H."/>
            <person name="Turgeon B."/>
            <person name="Goodwin S."/>
            <person name="Spatafora J."/>
            <person name="Crous P."/>
            <person name="Grigoriev I."/>
        </authorList>
    </citation>
    <scope>NUCLEOTIDE SEQUENCE</scope>
    <source>
        <strain evidence="2">CBS 123094</strain>
    </source>
</reference>
<evidence type="ECO:0000313" key="2">
    <source>
        <dbReference type="EMBL" id="KAF1994025.1"/>
    </source>
</evidence>
<protein>
    <submittedName>
        <fullName evidence="2">Uncharacterized protein</fullName>
    </submittedName>
</protein>
<feature type="region of interest" description="Disordered" evidence="1">
    <location>
        <begin position="21"/>
        <end position="57"/>
    </location>
</feature>
<name>A0A6A5W4E4_9PLEO</name>
<dbReference type="Proteomes" id="UP000799779">
    <property type="component" value="Unassembled WGS sequence"/>
</dbReference>